<gene>
    <name evidence="1" type="ORF">MRATA1EN22A_LOCUS18818</name>
</gene>
<evidence type="ECO:0000313" key="1">
    <source>
        <dbReference type="EMBL" id="CAN0434026.1"/>
    </source>
</evidence>
<sequence>MAAMAPAIMSTSYMAGRGKRNGKKSSTSLDCPFHEEIKNFSRIPNSEDKLGLLKNMELLHIWLHYQRSEPSVMILFLLENKMDDSSRGYILKLYPNASADTNVRFLAALTQPELGCAMCGPSPSGKDQFSSPQ</sequence>
<reference evidence="1" key="1">
    <citation type="submission" date="2023-05" db="EMBL/GenBank/DDBJ databases">
        <authorList>
            <consortium name="ELIXIR-Norway"/>
        </authorList>
    </citation>
    <scope>NUCLEOTIDE SEQUENCE</scope>
</reference>
<proteinExistence type="predicted"/>
<protein>
    <submittedName>
        <fullName evidence="1">Uncharacterized protein</fullName>
    </submittedName>
</protein>
<reference evidence="1" key="2">
    <citation type="submission" date="2025-03" db="EMBL/GenBank/DDBJ databases">
        <authorList>
            <consortium name="ELIXIR-Norway"/>
            <consortium name="Elixir Norway"/>
        </authorList>
    </citation>
    <scope>NUCLEOTIDE SEQUENCE</scope>
</reference>
<organism evidence="1 2">
    <name type="scientific">Rangifer tarandus platyrhynchus</name>
    <name type="common">Svalbard reindeer</name>
    <dbReference type="NCBI Taxonomy" id="3082113"/>
    <lineage>
        <taxon>Eukaryota</taxon>
        <taxon>Metazoa</taxon>
        <taxon>Chordata</taxon>
        <taxon>Craniata</taxon>
        <taxon>Vertebrata</taxon>
        <taxon>Euteleostomi</taxon>
        <taxon>Mammalia</taxon>
        <taxon>Eutheria</taxon>
        <taxon>Laurasiatheria</taxon>
        <taxon>Artiodactyla</taxon>
        <taxon>Ruminantia</taxon>
        <taxon>Pecora</taxon>
        <taxon>Cervidae</taxon>
        <taxon>Odocoileinae</taxon>
        <taxon>Rangifer</taxon>
    </lineage>
</organism>
<accession>A0AC59ZIP5</accession>
<evidence type="ECO:0000313" key="2">
    <source>
        <dbReference type="Proteomes" id="UP001162501"/>
    </source>
</evidence>
<name>A0AC59ZIP5_RANTA</name>
<dbReference type="Proteomes" id="UP001162501">
    <property type="component" value="Chromosome 3"/>
</dbReference>
<dbReference type="EMBL" id="OX596087">
    <property type="protein sequence ID" value="CAN0434026.1"/>
    <property type="molecule type" value="Genomic_DNA"/>
</dbReference>